<comment type="caution">
    <text evidence="2">The sequence shown here is derived from an EMBL/GenBank/DDBJ whole genome shotgun (WGS) entry which is preliminary data.</text>
</comment>
<feature type="chain" id="PRO_5047176515" description="DUF4369 domain-containing protein" evidence="1">
    <location>
        <begin position="19"/>
        <end position="216"/>
    </location>
</feature>
<name>A0ABT4PH44_9BACT</name>
<organism evidence="2 3">
    <name type="scientific">Phocaeicola acetigenes</name>
    <dbReference type="NCBI Taxonomy" id="3016083"/>
    <lineage>
        <taxon>Bacteria</taxon>
        <taxon>Pseudomonadati</taxon>
        <taxon>Bacteroidota</taxon>
        <taxon>Bacteroidia</taxon>
        <taxon>Bacteroidales</taxon>
        <taxon>Bacteroidaceae</taxon>
        <taxon>Phocaeicola</taxon>
    </lineage>
</organism>
<evidence type="ECO:0000313" key="3">
    <source>
        <dbReference type="Proteomes" id="UP001141933"/>
    </source>
</evidence>
<keyword evidence="3" id="KW-1185">Reference proteome</keyword>
<evidence type="ECO:0000256" key="1">
    <source>
        <dbReference type="SAM" id="SignalP"/>
    </source>
</evidence>
<evidence type="ECO:0000313" key="2">
    <source>
        <dbReference type="EMBL" id="MCZ8372375.1"/>
    </source>
</evidence>
<gene>
    <name evidence="2" type="ORF">O6P32_06575</name>
</gene>
<keyword evidence="1" id="KW-0732">Signal</keyword>
<evidence type="ECO:0008006" key="4">
    <source>
        <dbReference type="Google" id="ProtNLM"/>
    </source>
</evidence>
<feature type="signal peptide" evidence="1">
    <location>
        <begin position="1"/>
        <end position="18"/>
    </location>
</feature>
<dbReference type="RefSeq" id="WP_269877574.1">
    <property type="nucleotide sequence ID" value="NZ_JAPZVM010000004.1"/>
</dbReference>
<dbReference type="EMBL" id="JAPZVM010000004">
    <property type="protein sequence ID" value="MCZ8372375.1"/>
    <property type="molecule type" value="Genomic_DNA"/>
</dbReference>
<proteinExistence type="predicted"/>
<protein>
    <recommendedName>
        <fullName evidence="4">DUF4369 domain-containing protein</fullName>
    </recommendedName>
</protein>
<sequence>MKQVVIFLIVFFSCAAMKAQYKIGDIYNEGGLKGIVVRVDDKGLHGIIMSLDRFGGKWYLNKKAKFLTDAFYEDDGEKNMAVIERYITENGQTWEMFPFFQWCRNKGEGWYAPAREEMELIIAAMNGSVGKYSESNMKAFDRIITDNGGDSLYGNVDLPMGGKMPYTLLTSTEANKGKVCMGGFFQTSPFGTPDAKIFEGSKKHGRYLGSRAIHKF</sequence>
<accession>A0ABT4PH44</accession>
<dbReference type="Proteomes" id="UP001141933">
    <property type="component" value="Unassembled WGS sequence"/>
</dbReference>
<reference evidence="2" key="1">
    <citation type="submission" date="2022-12" db="EMBL/GenBank/DDBJ databases">
        <title>Phocaeicola acetigenes sp. nov., isolated feces from a healthy human.</title>
        <authorList>
            <person name="Do H."/>
            <person name="Ha Y.B."/>
            <person name="Kim J.-S."/>
            <person name="Suh M.K."/>
            <person name="Kim H.S."/>
            <person name="Lee J.-S."/>
        </authorList>
    </citation>
    <scope>NUCLEOTIDE SEQUENCE</scope>
    <source>
        <strain evidence="2">KGMB11183</strain>
    </source>
</reference>